<dbReference type="EC" id="1.-.-.-" evidence="4"/>
<keyword evidence="2 4" id="KW-0560">Oxidoreductase</keyword>
<dbReference type="PANTHER" id="PTHR13878">
    <property type="entry name" value="GULONOLACTONE OXIDASE"/>
    <property type="match status" value="1"/>
</dbReference>
<dbReference type="EMBL" id="MLJW01002799">
    <property type="protein sequence ID" value="OIQ73626.1"/>
    <property type="molecule type" value="Genomic_DNA"/>
</dbReference>
<dbReference type="Gene3D" id="3.30.465.10">
    <property type="match status" value="1"/>
</dbReference>
<protein>
    <submittedName>
        <fullName evidence="4">Putative decaprenylphosphoryl-beta-D-ribose oxidase</fullName>
        <ecNumber evidence="4">1.-.-.-</ecNumber>
    </submittedName>
</protein>
<gene>
    <name evidence="4" type="primary">dprE1_2</name>
    <name evidence="4" type="ORF">GALL_447370</name>
</gene>
<proteinExistence type="inferred from homology"/>
<dbReference type="InterPro" id="IPR016166">
    <property type="entry name" value="FAD-bd_PCMH"/>
</dbReference>
<name>A0A1J5PR45_9ZZZZ</name>
<comment type="caution">
    <text evidence="4">The sequence shown here is derived from an EMBL/GenBank/DDBJ whole genome shotgun (WGS) entry which is preliminary data.</text>
</comment>
<comment type="similarity">
    <text evidence="1">Belongs to the oxygen-dependent FAD-linked oxidoreductase family.</text>
</comment>
<dbReference type="InterPro" id="IPR036318">
    <property type="entry name" value="FAD-bd_PCMH-like_sf"/>
</dbReference>
<evidence type="ECO:0000256" key="1">
    <source>
        <dbReference type="ARBA" id="ARBA00005466"/>
    </source>
</evidence>
<accession>A0A1J5PR45</accession>
<dbReference type="InterPro" id="IPR050432">
    <property type="entry name" value="FAD-linked_Oxidoreductases_BP"/>
</dbReference>
<reference evidence="4" key="1">
    <citation type="submission" date="2016-10" db="EMBL/GenBank/DDBJ databases">
        <title>Sequence of Gallionella enrichment culture.</title>
        <authorList>
            <person name="Poehlein A."/>
            <person name="Muehling M."/>
            <person name="Daniel R."/>
        </authorList>
    </citation>
    <scope>NUCLEOTIDE SEQUENCE</scope>
</reference>
<dbReference type="PANTHER" id="PTHR13878:SF53">
    <property type="entry name" value="CYTOKININ DEHYDROGENASE 6"/>
    <property type="match status" value="1"/>
</dbReference>
<dbReference type="Pfam" id="PF01565">
    <property type="entry name" value="FAD_binding_4"/>
    <property type="match status" value="1"/>
</dbReference>
<feature type="domain" description="FAD-binding PCMH-type" evidence="3">
    <location>
        <begin position="8"/>
        <end position="175"/>
    </location>
</feature>
<sequence>MMLSGWGRFPYQNCRVTKPTTEAEIAARIAEGRLIARGNGRAYGDSALSTTNTVDMRRFNRMIAFNGNSGQLVVEAGVLLSEVIATFLPRGWFPAVTPGTKFVTIGGMVAADVHGKNHHRDGSFGAFVDWIDLMGADGVVRRCAPDVEPELFHWTLGGMGLTGVILRVAFRLRPVETAYIRQTTIAAANLDDAMDVFEANQDATYSVAWIDCLSKGASLGRSLVMLGEHASPRDMGYPKRNTPYLVPVKRKLAVPMDAPAFALNTLAVRAFNAVYYRQGLKKAGTELVDWDGYFYPLDGIENWNRIYGRRGFMQFQCALPLANSATGMRALLEAISASGQGSFLAVLKRFGVQSGHFSFPMEGYTLALDFPVNAKTLALMAELDRLTVQNGGRFYLAKDSRMTPYTLRQADPERVAAFVKMRAETKAGAAFSSAQSERLGL</sequence>
<dbReference type="SUPFAM" id="SSF56176">
    <property type="entry name" value="FAD-binding/transporter-associated domain-like"/>
    <property type="match status" value="1"/>
</dbReference>
<dbReference type="AlphaFoldDB" id="A0A1J5PR45"/>
<dbReference type="GO" id="GO:0071949">
    <property type="term" value="F:FAD binding"/>
    <property type="evidence" value="ECO:0007669"/>
    <property type="project" value="InterPro"/>
</dbReference>
<evidence type="ECO:0000259" key="3">
    <source>
        <dbReference type="PROSITE" id="PS51387"/>
    </source>
</evidence>
<dbReference type="GO" id="GO:0016491">
    <property type="term" value="F:oxidoreductase activity"/>
    <property type="evidence" value="ECO:0007669"/>
    <property type="project" value="UniProtKB-KW"/>
</dbReference>
<dbReference type="PROSITE" id="PS51387">
    <property type="entry name" value="FAD_PCMH"/>
    <property type="match status" value="1"/>
</dbReference>
<organism evidence="4">
    <name type="scientific">mine drainage metagenome</name>
    <dbReference type="NCBI Taxonomy" id="410659"/>
    <lineage>
        <taxon>unclassified sequences</taxon>
        <taxon>metagenomes</taxon>
        <taxon>ecological metagenomes</taxon>
    </lineage>
</organism>
<dbReference type="InterPro" id="IPR006094">
    <property type="entry name" value="Oxid_FAD_bind_N"/>
</dbReference>
<evidence type="ECO:0000313" key="4">
    <source>
        <dbReference type="EMBL" id="OIQ73626.1"/>
    </source>
</evidence>
<dbReference type="InterPro" id="IPR016169">
    <property type="entry name" value="FAD-bd_PCMH_sub2"/>
</dbReference>
<evidence type="ECO:0000256" key="2">
    <source>
        <dbReference type="ARBA" id="ARBA00023002"/>
    </source>
</evidence>